<protein>
    <submittedName>
        <fullName evidence="1">Uncharacterized protein</fullName>
    </submittedName>
</protein>
<proteinExistence type="predicted"/>
<organism evidence="1 2">
    <name type="scientific">Candidatus Scalindua arabica</name>
    <dbReference type="NCBI Taxonomy" id="1127984"/>
    <lineage>
        <taxon>Bacteria</taxon>
        <taxon>Pseudomonadati</taxon>
        <taxon>Planctomycetota</taxon>
        <taxon>Candidatus Brocadiia</taxon>
        <taxon>Candidatus Brocadiales</taxon>
        <taxon>Candidatus Scalinduaceae</taxon>
        <taxon>Candidatus Scalindua</taxon>
    </lineage>
</organism>
<dbReference type="EMBL" id="JAANXD010000018">
    <property type="protein sequence ID" value="MBS1257281.1"/>
    <property type="molecule type" value="Genomic_DNA"/>
</dbReference>
<dbReference type="AlphaFoldDB" id="A0A942A0S2"/>
<dbReference type="Proteomes" id="UP000722750">
    <property type="component" value="Unassembled WGS sequence"/>
</dbReference>
<sequence>MSTLVINQKLLVGLKCITEEDYKGSVIIIDSLKIRIRRPES</sequence>
<name>A0A942A0S2_9BACT</name>
<gene>
    <name evidence="1" type="ORF">MAG551_00323</name>
</gene>
<evidence type="ECO:0000313" key="1">
    <source>
        <dbReference type="EMBL" id="MBS1257281.1"/>
    </source>
</evidence>
<accession>A0A942A0S2</accession>
<reference evidence="1" key="1">
    <citation type="journal article" date="2021" name="ISME J.">
        <title>Fine-scale metabolic discontinuity in a stratified prokaryote microbiome of a Red Sea deep halocline.</title>
        <authorList>
            <person name="Michoud G."/>
            <person name="Ngugi D.K."/>
            <person name="Barozzi A."/>
            <person name="Merlino G."/>
            <person name="Calleja M.L."/>
            <person name="Delgado-Huertas A."/>
            <person name="Moran X.A.G."/>
            <person name="Daffonchio D."/>
        </authorList>
    </citation>
    <scope>NUCLEOTIDE SEQUENCE</scope>
    <source>
        <strain evidence="1">SuakinDeep_MAG55_1</strain>
    </source>
</reference>
<comment type="caution">
    <text evidence="1">The sequence shown here is derived from an EMBL/GenBank/DDBJ whole genome shotgun (WGS) entry which is preliminary data.</text>
</comment>
<evidence type="ECO:0000313" key="2">
    <source>
        <dbReference type="Proteomes" id="UP000722750"/>
    </source>
</evidence>